<dbReference type="PANTHER" id="PTHR11697">
    <property type="entry name" value="GENERAL TRANSCRIPTION FACTOR 2-RELATED ZINC FINGER PROTEIN"/>
    <property type="match status" value="1"/>
</dbReference>
<sequence>MIYHKLCNASLKIYSMQLVSSTTDILQNLRQNGWDSLLEKVKFFCSQHEIEIPNFSAPYKAGRGRSRPLRNSRDCLTIEHHYKFDVFNSVVDKLMLELKYRFNDDVVELLVLSCALDPRDDYKSFQVEDICKLVNKFYPDDFSTMEKEHLKIQLEHFLYGAKHNPEL</sequence>
<protein>
    <submittedName>
        <fullName evidence="1">Uncharacterized protein</fullName>
    </submittedName>
</protein>
<reference evidence="1" key="1">
    <citation type="submission" date="2022-07" db="EMBL/GenBank/DDBJ databases">
        <authorList>
            <person name="Macas J."/>
            <person name="Novak P."/>
            <person name="Neumann P."/>
        </authorList>
    </citation>
    <scope>NUCLEOTIDE SEQUENCE</scope>
</reference>
<dbReference type="AlphaFoldDB" id="A0AAV0EI12"/>
<dbReference type="EMBL" id="CAMAPF010000924">
    <property type="protein sequence ID" value="CAH9122217.1"/>
    <property type="molecule type" value="Genomic_DNA"/>
</dbReference>
<name>A0AAV0EI12_9ASTE</name>
<proteinExistence type="predicted"/>
<gene>
    <name evidence="1" type="ORF">CEPIT_LOCUS24308</name>
</gene>
<evidence type="ECO:0000313" key="2">
    <source>
        <dbReference type="Proteomes" id="UP001152523"/>
    </source>
</evidence>
<evidence type="ECO:0000313" key="1">
    <source>
        <dbReference type="EMBL" id="CAH9122217.1"/>
    </source>
</evidence>
<dbReference type="InterPro" id="IPR055298">
    <property type="entry name" value="AtLOH3-like"/>
</dbReference>
<accession>A0AAV0EI12</accession>
<organism evidence="1 2">
    <name type="scientific">Cuscuta epithymum</name>
    <dbReference type="NCBI Taxonomy" id="186058"/>
    <lineage>
        <taxon>Eukaryota</taxon>
        <taxon>Viridiplantae</taxon>
        <taxon>Streptophyta</taxon>
        <taxon>Embryophyta</taxon>
        <taxon>Tracheophyta</taxon>
        <taxon>Spermatophyta</taxon>
        <taxon>Magnoliopsida</taxon>
        <taxon>eudicotyledons</taxon>
        <taxon>Gunneridae</taxon>
        <taxon>Pentapetalae</taxon>
        <taxon>asterids</taxon>
        <taxon>lamiids</taxon>
        <taxon>Solanales</taxon>
        <taxon>Convolvulaceae</taxon>
        <taxon>Cuscuteae</taxon>
        <taxon>Cuscuta</taxon>
        <taxon>Cuscuta subgen. Cuscuta</taxon>
    </lineage>
</organism>
<keyword evidence="2" id="KW-1185">Reference proteome</keyword>
<dbReference type="Proteomes" id="UP001152523">
    <property type="component" value="Unassembled WGS sequence"/>
</dbReference>
<dbReference type="PANTHER" id="PTHR11697:SF230">
    <property type="entry name" value="ZINC FINGER, MYM DOMAIN CONTAINING 1"/>
    <property type="match status" value="1"/>
</dbReference>
<comment type="caution">
    <text evidence="1">The sequence shown here is derived from an EMBL/GenBank/DDBJ whole genome shotgun (WGS) entry which is preliminary data.</text>
</comment>